<organism evidence="4 5">
    <name type="scientific">Rheinheimera baltica</name>
    <dbReference type="NCBI Taxonomy" id="67576"/>
    <lineage>
        <taxon>Bacteria</taxon>
        <taxon>Pseudomonadati</taxon>
        <taxon>Pseudomonadota</taxon>
        <taxon>Gammaproteobacteria</taxon>
        <taxon>Chromatiales</taxon>
        <taxon>Chromatiaceae</taxon>
        <taxon>Rheinheimera</taxon>
    </lineage>
</organism>
<evidence type="ECO:0000313" key="5">
    <source>
        <dbReference type="Proteomes" id="UP001231109"/>
    </source>
</evidence>
<dbReference type="Gene3D" id="2.180.10.10">
    <property type="entry name" value="RHS repeat-associated core"/>
    <property type="match status" value="1"/>
</dbReference>
<protein>
    <recommendedName>
        <fullName evidence="3">Teneurin-like YD-shell domain-containing protein</fullName>
    </recommendedName>
</protein>
<dbReference type="RefSeq" id="WP_305977658.1">
    <property type="nucleotide sequence ID" value="NZ_JAPJDZ010000193.1"/>
</dbReference>
<dbReference type="NCBIfam" id="TIGR03696">
    <property type="entry name" value="Rhs_assc_core"/>
    <property type="match status" value="1"/>
</dbReference>
<dbReference type="PANTHER" id="PTHR32305:SF15">
    <property type="entry name" value="PROTEIN RHSA-RELATED"/>
    <property type="match status" value="1"/>
</dbReference>
<dbReference type="Proteomes" id="UP001231109">
    <property type="component" value="Unassembled WGS sequence"/>
</dbReference>
<dbReference type="InterPro" id="IPR022385">
    <property type="entry name" value="Rhs_assc_core"/>
</dbReference>
<proteinExistence type="predicted"/>
<dbReference type="InterPro" id="IPR050708">
    <property type="entry name" value="T6SS_VgrG/RHS"/>
</dbReference>
<dbReference type="PANTHER" id="PTHR32305">
    <property type="match status" value="1"/>
</dbReference>
<name>A0ABT9I688_9GAMM</name>
<comment type="caution">
    <text evidence="4">The sequence shown here is derived from an EMBL/GenBank/DDBJ whole genome shotgun (WGS) entry which is preliminary data.</text>
</comment>
<dbReference type="EMBL" id="JAPJDZ010000193">
    <property type="protein sequence ID" value="MDP5138540.1"/>
    <property type="molecule type" value="Genomic_DNA"/>
</dbReference>
<keyword evidence="5" id="KW-1185">Reference proteome</keyword>
<sequence>QVIAETNDIGQALKTYLYGDDLISQSSAGQTHSFHYDGLGSTRLLSDAAGNVSDSYSYAAFGELLNSSGETDNAYLFTGEQYDDSVDNYYLRARYYNPEIGRFTRQDEWLGRDSEPVTLNKYLYANSDGANWIDPSGYFSLQETMTVIRGSNILVNLGIRGAAKTQGKQLVWNGVCFAVENIAASTLQQSIQHLKGVYVFHDTDIGKDYVGQGKGKSGIVGRLKAHLRDLRTNTNRIIGFLPVTIQKGAKESLSEILDSVEQQFIEDLEGPGGNSGQKGNSANKRNQFKGNEKLNKLMKKLKFC</sequence>
<keyword evidence="1" id="KW-0677">Repeat</keyword>
<evidence type="ECO:0000259" key="3">
    <source>
        <dbReference type="Pfam" id="PF25023"/>
    </source>
</evidence>
<gene>
    <name evidence="4" type="ORF">ORJ04_21570</name>
</gene>
<dbReference type="InterPro" id="IPR056823">
    <property type="entry name" value="TEN-like_YD-shell"/>
</dbReference>
<reference evidence="4 5" key="1">
    <citation type="submission" date="2022-11" db="EMBL/GenBank/DDBJ databases">
        <title>Viruses from the air-sea interface of a natural surface slick.</title>
        <authorList>
            <person name="Rahlff J."/>
            <person name="Holmfeldt K."/>
        </authorList>
    </citation>
    <scope>NUCLEOTIDE SEQUENCE [LARGE SCALE GENOMIC DNA]</scope>
    <source>
        <strain evidence="4 5">SMS4</strain>
    </source>
</reference>
<feature type="domain" description="Teneurin-like YD-shell" evidence="3">
    <location>
        <begin position="8"/>
        <end position="128"/>
    </location>
</feature>
<feature type="region of interest" description="Disordered" evidence="2">
    <location>
        <begin position="268"/>
        <end position="291"/>
    </location>
</feature>
<feature type="non-terminal residue" evidence="4">
    <location>
        <position position="1"/>
    </location>
</feature>
<evidence type="ECO:0000256" key="1">
    <source>
        <dbReference type="ARBA" id="ARBA00022737"/>
    </source>
</evidence>
<accession>A0ABT9I688</accession>
<dbReference type="Pfam" id="PF25023">
    <property type="entry name" value="TEN_YD-shell"/>
    <property type="match status" value="1"/>
</dbReference>
<feature type="compositionally biased region" description="Polar residues" evidence="2">
    <location>
        <begin position="277"/>
        <end position="289"/>
    </location>
</feature>
<evidence type="ECO:0000313" key="4">
    <source>
        <dbReference type="EMBL" id="MDP5138540.1"/>
    </source>
</evidence>
<evidence type="ECO:0000256" key="2">
    <source>
        <dbReference type="SAM" id="MobiDB-lite"/>
    </source>
</evidence>